<evidence type="ECO:0000313" key="2">
    <source>
        <dbReference type="EMBL" id="KAH0448971.1"/>
    </source>
</evidence>
<organism evidence="2 3">
    <name type="scientific">Dendrobium chrysotoxum</name>
    <name type="common">Orchid</name>
    <dbReference type="NCBI Taxonomy" id="161865"/>
    <lineage>
        <taxon>Eukaryota</taxon>
        <taxon>Viridiplantae</taxon>
        <taxon>Streptophyta</taxon>
        <taxon>Embryophyta</taxon>
        <taxon>Tracheophyta</taxon>
        <taxon>Spermatophyta</taxon>
        <taxon>Magnoliopsida</taxon>
        <taxon>Liliopsida</taxon>
        <taxon>Asparagales</taxon>
        <taxon>Orchidaceae</taxon>
        <taxon>Epidendroideae</taxon>
        <taxon>Malaxideae</taxon>
        <taxon>Dendrobiinae</taxon>
        <taxon>Dendrobium</taxon>
    </lineage>
</organism>
<feature type="signal peptide" evidence="1">
    <location>
        <begin position="1"/>
        <end position="23"/>
    </location>
</feature>
<gene>
    <name evidence="2" type="ORF">IEQ34_022771</name>
</gene>
<name>A0AAV7FYT1_DENCH</name>
<dbReference type="AlphaFoldDB" id="A0AAV7FYT1"/>
<accession>A0AAV7FYT1</accession>
<evidence type="ECO:0008006" key="4">
    <source>
        <dbReference type="Google" id="ProtNLM"/>
    </source>
</evidence>
<sequence length="81" mass="8917">MWKKSQAFVSLSLLLMPTKEIRGERKKRLNPAPLQGNEYCSGISTGFAGWAAGGLQGMHSSKDTTNGSSRVLREPCKPLYF</sequence>
<keyword evidence="3" id="KW-1185">Reference proteome</keyword>
<dbReference type="Proteomes" id="UP000775213">
    <property type="component" value="Unassembled WGS sequence"/>
</dbReference>
<protein>
    <recommendedName>
        <fullName evidence="4">Secreted protein</fullName>
    </recommendedName>
</protein>
<evidence type="ECO:0000313" key="3">
    <source>
        <dbReference type="Proteomes" id="UP000775213"/>
    </source>
</evidence>
<dbReference type="EMBL" id="JAGFBR010000019">
    <property type="protein sequence ID" value="KAH0448971.1"/>
    <property type="molecule type" value="Genomic_DNA"/>
</dbReference>
<reference evidence="2 3" key="1">
    <citation type="journal article" date="2021" name="Hortic Res">
        <title>Chromosome-scale assembly of the Dendrobium chrysotoxum genome enhances the understanding of orchid evolution.</title>
        <authorList>
            <person name="Zhang Y."/>
            <person name="Zhang G.Q."/>
            <person name="Zhang D."/>
            <person name="Liu X.D."/>
            <person name="Xu X.Y."/>
            <person name="Sun W.H."/>
            <person name="Yu X."/>
            <person name="Zhu X."/>
            <person name="Wang Z.W."/>
            <person name="Zhao X."/>
            <person name="Zhong W.Y."/>
            <person name="Chen H."/>
            <person name="Yin W.L."/>
            <person name="Huang T."/>
            <person name="Niu S.C."/>
            <person name="Liu Z.J."/>
        </authorList>
    </citation>
    <scope>NUCLEOTIDE SEQUENCE [LARGE SCALE GENOMIC DNA]</scope>
    <source>
        <strain evidence="2">Lindl</strain>
    </source>
</reference>
<keyword evidence="1" id="KW-0732">Signal</keyword>
<comment type="caution">
    <text evidence="2">The sequence shown here is derived from an EMBL/GenBank/DDBJ whole genome shotgun (WGS) entry which is preliminary data.</text>
</comment>
<proteinExistence type="predicted"/>
<feature type="chain" id="PRO_5043574588" description="Secreted protein" evidence="1">
    <location>
        <begin position="24"/>
        <end position="81"/>
    </location>
</feature>
<evidence type="ECO:0000256" key="1">
    <source>
        <dbReference type="SAM" id="SignalP"/>
    </source>
</evidence>